<dbReference type="AlphaFoldDB" id="A0A2M8DL76"/>
<dbReference type="GO" id="GO:0004534">
    <property type="term" value="F:5'-3' RNA exonuclease activity"/>
    <property type="evidence" value="ECO:0007669"/>
    <property type="project" value="TreeGrafter"/>
</dbReference>
<dbReference type="CDD" id="cd07432">
    <property type="entry name" value="PHP_HisPPase"/>
    <property type="match status" value="1"/>
</dbReference>
<evidence type="ECO:0000259" key="1">
    <source>
        <dbReference type="SMART" id="SM00481"/>
    </source>
</evidence>
<dbReference type="InterPro" id="IPR052018">
    <property type="entry name" value="PHP_domain"/>
</dbReference>
<proteinExistence type="predicted"/>
<dbReference type="Proteomes" id="UP000230097">
    <property type="component" value="Unassembled WGS sequence"/>
</dbReference>
<reference evidence="3" key="1">
    <citation type="submission" date="2017-09" db="EMBL/GenBank/DDBJ databases">
        <title>Depth-based differentiation of microbial function through sediment-hosted aquifers and enrichment of novel symbionts in the deep terrestrial subsurface.</title>
        <authorList>
            <person name="Probst A.J."/>
            <person name="Ladd B."/>
            <person name="Jarett J.K."/>
            <person name="Geller-Mcgrath D.E."/>
            <person name="Sieber C.M.K."/>
            <person name="Emerson J.B."/>
            <person name="Anantharaman K."/>
            <person name="Thomas B.C."/>
            <person name="Malmstrom R."/>
            <person name="Stieglmeier M."/>
            <person name="Klingl A."/>
            <person name="Woyke T."/>
            <person name="Ryan C.M."/>
            <person name="Banfield J.F."/>
        </authorList>
    </citation>
    <scope>NUCLEOTIDE SEQUENCE [LARGE SCALE GENOMIC DNA]</scope>
</reference>
<dbReference type="Pfam" id="PF13263">
    <property type="entry name" value="PHP_C"/>
    <property type="match status" value="1"/>
</dbReference>
<organism evidence="2 3">
    <name type="scientific">Candidatus Nealsonbacteria bacterium CG_4_9_14_0_8_um_filter_36_17</name>
    <dbReference type="NCBI Taxonomy" id="1974693"/>
    <lineage>
        <taxon>Bacteria</taxon>
        <taxon>Candidatus Nealsoniibacteriota</taxon>
    </lineage>
</organism>
<dbReference type="PANTHER" id="PTHR42924:SF3">
    <property type="entry name" value="POLYMERASE_HISTIDINOL PHOSPHATASE N-TERMINAL DOMAIN-CONTAINING PROTEIN"/>
    <property type="match status" value="1"/>
</dbReference>
<evidence type="ECO:0000313" key="2">
    <source>
        <dbReference type="EMBL" id="PJB98533.1"/>
    </source>
</evidence>
<protein>
    <submittedName>
        <fullName evidence="2">Metal-dependent phosphoesterase</fullName>
    </submittedName>
</protein>
<name>A0A2M8DL76_9BACT</name>
<dbReference type="PANTHER" id="PTHR42924">
    <property type="entry name" value="EXONUCLEASE"/>
    <property type="match status" value="1"/>
</dbReference>
<dbReference type="Gene3D" id="3.20.20.140">
    <property type="entry name" value="Metal-dependent hydrolases"/>
    <property type="match status" value="1"/>
</dbReference>
<gene>
    <name evidence="2" type="ORF">CO078_01780</name>
</gene>
<dbReference type="SMART" id="SM00481">
    <property type="entry name" value="POLIIIAc"/>
    <property type="match status" value="1"/>
</dbReference>
<dbReference type="NCBIfam" id="NF038032">
    <property type="entry name" value="CehA_McbA_metalo"/>
    <property type="match status" value="1"/>
</dbReference>
<dbReference type="InterPro" id="IPR016195">
    <property type="entry name" value="Pol/histidinol_Pase-like"/>
</dbReference>
<dbReference type="InterPro" id="IPR003141">
    <property type="entry name" value="Pol/His_phosphatase_N"/>
</dbReference>
<dbReference type="InterPro" id="IPR004013">
    <property type="entry name" value="PHP_dom"/>
</dbReference>
<dbReference type="Pfam" id="PF02811">
    <property type="entry name" value="PHP"/>
    <property type="match status" value="1"/>
</dbReference>
<accession>A0A2M8DL76</accession>
<dbReference type="GO" id="GO:0035312">
    <property type="term" value="F:5'-3' DNA exonuclease activity"/>
    <property type="evidence" value="ECO:0007669"/>
    <property type="project" value="TreeGrafter"/>
</dbReference>
<evidence type="ECO:0000313" key="3">
    <source>
        <dbReference type="Proteomes" id="UP000230097"/>
    </source>
</evidence>
<feature type="domain" description="Polymerase/histidinol phosphatase N-terminal" evidence="1">
    <location>
        <begin position="20"/>
        <end position="86"/>
    </location>
</feature>
<dbReference type="EMBL" id="PFTC01000041">
    <property type="protein sequence ID" value="PJB98533.1"/>
    <property type="molecule type" value="Genomic_DNA"/>
</dbReference>
<dbReference type="SUPFAM" id="SSF89550">
    <property type="entry name" value="PHP domain-like"/>
    <property type="match status" value="1"/>
</dbReference>
<comment type="caution">
    <text evidence="2">The sequence shown here is derived from an EMBL/GenBank/DDBJ whole genome shotgun (WGS) entry which is preliminary data.</text>
</comment>
<sequence length="235" mass="26142">MKLRFILIFNKFSIYFDMKCDLHCHTSYSYDSTALPKEMVEAALKKGIDCLAITDHNEIKGALEATEYAKGKPILIIPGIEIKSKAGDILGLNVREKIPNKLSAGETIKIIKEAGGLAIIPHPFGWFCSFREDLEGLINEIDGVEILNASLFGGNEKALAFARKHNLPWTCGSDAHFPNFIGRAFLEIPDENLSIDRVLNQIKNKGAKIGGKEANFFEKVIDHSKRNLAKLQNTQ</sequence>